<dbReference type="AlphaFoldDB" id="A0A392QWD0"/>
<dbReference type="EMBL" id="LXQA010164116">
    <property type="protein sequence ID" value="MCI28192.1"/>
    <property type="molecule type" value="Genomic_DNA"/>
</dbReference>
<organism evidence="1 2">
    <name type="scientific">Trifolium medium</name>
    <dbReference type="NCBI Taxonomy" id="97028"/>
    <lineage>
        <taxon>Eukaryota</taxon>
        <taxon>Viridiplantae</taxon>
        <taxon>Streptophyta</taxon>
        <taxon>Embryophyta</taxon>
        <taxon>Tracheophyta</taxon>
        <taxon>Spermatophyta</taxon>
        <taxon>Magnoliopsida</taxon>
        <taxon>eudicotyledons</taxon>
        <taxon>Gunneridae</taxon>
        <taxon>Pentapetalae</taxon>
        <taxon>rosids</taxon>
        <taxon>fabids</taxon>
        <taxon>Fabales</taxon>
        <taxon>Fabaceae</taxon>
        <taxon>Papilionoideae</taxon>
        <taxon>50 kb inversion clade</taxon>
        <taxon>NPAAA clade</taxon>
        <taxon>Hologalegina</taxon>
        <taxon>IRL clade</taxon>
        <taxon>Trifolieae</taxon>
        <taxon>Trifolium</taxon>
    </lineage>
</organism>
<comment type="caution">
    <text evidence="1">The sequence shown here is derived from an EMBL/GenBank/DDBJ whole genome shotgun (WGS) entry which is preliminary data.</text>
</comment>
<sequence>LSVPSQSHVKLCPVVTGAGRRTSIK</sequence>
<accession>A0A392QWD0</accession>
<evidence type="ECO:0000313" key="1">
    <source>
        <dbReference type="EMBL" id="MCI28192.1"/>
    </source>
</evidence>
<reference evidence="1 2" key="1">
    <citation type="journal article" date="2018" name="Front. Plant Sci.">
        <title>Red Clover (Trifolium pratense) and Zigzag Clover (T. medium) - A Picture of Genomic Similarities and Differences.</title>
        <authorList>
            <person name="Dluhosova J."/>
            <person name="Istvanek J."/>
            <person name="Nedelnik J."/>
            <person name="Repkova J."/>
        </authorList>
    </citation>
    <scope>NUCLEOTIDE SEQUENCE [LARGE SCALE GENOMIC DNA]</scope>
    <source>
        <strain evidence="2">cv. 10/8</strain>
        <tissue evidence="1">Leaf</tissue>
    </source>
</reference>
<name>A0A392QWD0_9FABA</name>
<keyword evidence="2" id="KW-1185">Reference proteome</keyword>
<protein>
    <submittedName>
        <fullName evidence="1">Uncharacterized protein</fullName>
    </submittedName>
</protein>
<dbReference type="Proteomes" id="UP000265520">
    <property type="component" value="Unassembled WGS sequence"/>
</dbReference>
<feature type="non-terminal residue" evidence="1">
    <location>
        <position position="1"/>
    </location>
</feature>
<evidence type="ECO:0000313" key="2">
    <source>
        <dbReference type="Proteomes" id="UP000265520"/>
    </source>
</evidence>
<proteinExistence type="predicted"/>